<dbReference type="SMART" id="SM00825">
    <property type="entry name" value="PKS_KS"/>
    <property type="match status" value="1"/>
</dbReference>
<feature type="region of interest" description="Disordered" evidence="6">
    <location>
        <begin position="1813"/>
        <end position="1859"/>
    </location>
</feature>
<evidence type="ECO:0000256" key="1">
    <source>
        <dbReference type="ARBA" id="ARBA00022450"/>
    </source>
</evidence>
<dbReference type="STRING" id="1306861.A0A4V6DHR2"/>
<feature type="active site" description="Proton acceptor; for dehydratase activity" evidence="5">
    <location>
        <position position="1464"/>
    </location>
</feature>
<dbReference type="InterPro" id="IPR049900">
    <property type="entry name" value="PKS_mFAS_DH"/>
</dbReference>
<evidence type="ECO:0000259" key="7">
    <source>
        <dbReference type="PROSITE" id="PS50075"/>
    </source>
</evidence>
<dbReference type="PROSITE" id="PS00606">
    <property type="entry name" value="KS3_1"/>
    <property type="match status" value="1"/>
</dbReference>
<dbReference type="GO" id="GO:0031177">
    <property type="term" value="F:phosphopantetheine binding"/>
    <property type="evidence" value="ECO:0007669"/>
    <property type="project" value="InterPro"/>
</dbReference>
<feature type="region of interest" description="Disordered" evidence="6">
    <location>
        <begin position="1975"/>
        <end position="2005"/>
    </location>
</feature>
<dbReference type="InterPro" id="IPR032088">
    <property type="entry name" value="SAT"/>
</dbReference>
<evidence type="ECO:0000256" key="4">
    <source>
        <dbReference type="ARBA" id="ARBA00023268"/>
    </source>
</evidence>
<evidence type="ECO:0000256" key="3">
    <source>
        <dbReference type="ARBA" id="ARBA00022679"/>
    </source>
</evidence>
<dbReference type="InterPro" id="IPR009081">
    <property type="entry name" value="PP-bd_ACP"/>
</dbReference>
<dbReference type="Gene3D" id="3.40.47.10">
    <property type="match status" value="1"/>
</dbReference>
<evidence type="ECO:0000256" key="2">
    <source>
        <dbReference type="ARBA" id="ARBA00022553"/>
    </source>
</evidence>
<feature type="region of interest" description="Disordered" evidence="6">
    <location>
        <begin position="1417"/>
        <end position="1447"/>
    </location>
</feature>
<dbReference type="SUPFAM" id="SSF47336">
    <property type="entry name" value="ACP-like"/>
    <property type="match status" value="1"/>
</dbReference>
<dbReference type="SUPFAM" id="SSF53901">
    <property type="entry name" value="Thiolase-like"/>
    <property type="match status" value="1"/>
</dbReference>
<feature type="region of interest" description="Disordered" evidence="6">
    <location>
        <begin position="888"/>
        <end position="923"/>
    </location>
</feature>
<dbReference type="InterPro" id="IPR016039">
    <property type="entry name" value="Thiolase-like"/>
</dbReference>
<evidence type="ECO:0000256" key="6">
    <source>
        <dbReference type="SAM" id="MobiDB-lite"/>
    </source>
</evidence>
<dbReference type="Pfam" id="PF00550">
    <property type="entry name" value="PP-binding"/>
    <property type="match status" value="1"/>
</dbReference>
<dbReference type="PROSITE" id="PS00012">
    <property type="entry name" value="PHOSPHOPANTETHEINE"/>
    <property type="match status" value="1"/>
</dbReference>
<evidence type="ECO:0000313" key="10">
    <source>
        <dbReference type="EMBL" id="TKW57476.1"/>
    </source>
</evidence>
<dbReference type="Pfam" id="PF00698">
    <property type="entry name" value="Acyl_transf_1"/>
    <property type="match status" value="1"/>
</dbReference>
<dbReference type="PANTHER" id="PTHR43775:SF21">
    <property type="entry name" value="NON-REDUCING POLYKETIDE SYNTHASE AUSA-RELATED"/>
    <property type="match status" value="1"/>
</dbReference>
<feature type="region of interest" description="Disordered" evidence="6">
    <location>
        <begin position="1670"/>
        <end position="1696"/>
    </location>
</feature>
<proteinExistence type="predicted"/>
<feature type="compositionally biased region" description="Low complexity" evidence="6">
    <location>
        <begin position="896"/>
        <end position="911"/>
    </location>
</feature>
<gene>
    <name evidence="10" type="primary">wA</name>
    <name evidence="10" type="ORF">CTA1_8549</name>
</gene>
<feature type="region of interest" description="Disordered" evidence="6">
    <location>
        <begin position="1524"/>
        <end position="1564"/>
    </location>
</feature>
<dbReference type="InterPro" id="IPR020841">
    <property type="entry name" value="PKS_Beta-ketoAc_synthase_dom"/>
</dbReference>
<dbReference type="InterPro" id="IPR050091">
    <property type="entry name" value="PKS_NRPS_Biosynth_Enz"/>
</dbReference>
<dbReference type="GO" id="GO:0044550">
    <property type="term" value="P:secondary metabolite biosynthetic process"/>
    <property type="evidence" value="ECO:0007669"/>
    <property type="project" value="TreeGrafter"/>
</dbReference>
<feature type="compositionally biased region" description="Low complexity" evidence="6">
    <location>
        <begin position="62"/>
        <end position="72"/>
    </location>
</feature>
<keyword evidence="1" id="KW-0596">Phosphopantetheine</keyword>
<dbReference type="InterPro" id="IPR029058">
    <property type="entry name" value="AB_hydrolase_fold"/>
</dbReference>
<dbReference type="InterPro" id="IPR006162">
    <property type="entry name" value="Ppantetheine_attach_site"/>
</dbReference>
<dbReference type="Gene3D" id="3.30.70.3290">
    <property type="match status" value="1"/>
</dbReference>
<dbReference type="PROSITE" id="PS50075">
    <property type="entry name" value="CARRIER"/>
    <property type="match status" value="1"/>
</dbReference>
<dbReference type="InterPro" id="IPR036736">
    <property type="entry name" value="ACP-like_sf"/>
</dbReference>
<evidence type="ECO:0000313" key="11">
    <source>
        <dbReference type="Proteomes" id="UP000310108"/>
    </source>
</evidence>
<reference evidence="10 11" key="1">
    <citation type="journal article" date="2019" name="PLoS ONE">
        <title>Comparative genome analysis indicates high evolutionary potential of pathogenicity genes in Colletotrichum tanaceti.</title>
        <authorList>
            <person name="Lelwala R.V."/>
            <person name="Korhonen P.K."/>
            <person name="Young N.D."/>
            <person name="Scott J.B."/>
            <person name="Ades P.A."/>
            <person name="Gasser R.B."/>
            <person name="Taylor P.W.J."/>
        </authorList>
    </citation>
    <scope>NUCLEOTIDE SEQUENCE [LARGE SCALE GENOMIC DNA]</scope>
    <source>
        <strain evidence="10">BRIP57314</strain>
    </source>
</reference>
<sequence length="2351" mass="251357">MTLTPFITTPPSAAIFSPQSSPPPSAHLAYIRTRLLRDPTLAPLKDALVKLPETWHAMLSTAASSSSSSSAAEQGAARVPPRRGLAAAESRLDELALAGKAVGGFPRWIETGDSDALERDTSGAVTLPLLAAVHVVQYLSYLRGAGLSHPALLRSVRGRGGGVQGYCIGLVSAVVVAASRDERELVQHAVAGLHLSLAIGAFGDLGPAFLSSSSSSSSMRTLQISLRNHDNVHEILGRFPTAILSTITEPRTVCFTAPEDDMEALKAHADKQGLRSRLMHIRSNLHNPDNAALARQCYDMSRTITGPPFPTSDLLQVPVRSNRTGESLVGESEGHHHHHDMMPLSQEIIETVLTSRCDWSRVVRGLAQDLAQKSKEKRHSLVLLGIGDAVATPSFQELGLEISKVHVLSTMHASSSLSSTPSSSSSPAPVVPVSSRLEQFPDDAIAIVGASCRLPGASSLDELWDMISQGQTRLEKLPTDRFDLGGSYRANQHHQHHHQDHHQDRGGGGGSGDDNRKGPQFYGNFIDDVRGFDNAFFGISPREAAYMDPQQRMLLETAFEAMDSAGYLAHHRRERGDPVGCFIGASYTEYLENTSAHPPSAFTAPGTIRAFLSGRVSYHFGWTGPSEVVDTACSASLVAVHRACRAIAAGECPVALAGGVNVVAGVNNYLDLARAGFLSRTGQCKPFDDAADGYCRADGVGLVVLKSLRRAVADGNNIMGVIPAVATNQGGVGAPGITVPDGVCQRALYSTLLAKSGIEADQVSYVEAHGTGTQVGDPIEMASIRHVFGRGGGRRTTSPLYVGSLKANIGHSETAAGVASLLKVLAMLRHRAIPPLRGFSRLNHKIPPLEADGIRVPTELVPWDAVSRVACISSYGASGSNSAVLCSEWHEESRQGQDQGQGDIQGQSQSGRPADTVSPTQRETMREYPILLSAASAESLQRYATALAAHLTRQDTIEGGVNANTHMLGDLSFTLSERRKHHGVRWSTTSTDLATLVRQLRTLGPRDFSVVTPRVPDKKCVLVFSGQSRTTIDLDPAVRRQNPRFDHHLRTCNEILRGLGCPDVLPYLGRTKPPISDPTVLQCGTVAVQYACARCWIDGGLPVAGVVGHSLGELTALAVSGVLSLEDTLKVVFTRAELIKTRWGAERGTMMAIHADLETVQSILDEVEAATADSSSSTSSSSDGKEAALEIACYNSPASHVVVGKESSVVSAEEILQRDARYHGIRFQRLNVSHGFHSRFTQPLLEPLSNLESTLVFNRHPAIPLETSTRDPVTFDLHHNSTADDDDEATVRHLRYLANHARDPVFFSDAVRRLEKRLGGCVWVEAGWATPVIAMTKRAVSRLDAHTFHSVPSLAGAASDLWRQGITATHWSFLTPKESGLKPIHLPPYSFDHPEHWIPHVDRAMEERKAVLTRDLKNGSASQHGTDHRSRQLVSHITSTDGNTSHRFRINTNTERYTSIVRGHAVRQNPLCPASVYMEAAVMGIERLGASPRGNTITFEHVVFDRPLGCGPDLDVHLVIHGPSNAGSSNDGNGNDSWSYTVRSSPGHAPAHSKGSFRATNDSENPDFQVYEMLLRDRMDSLRNDPGAERLGTATAYAVFSRVVEYAGLLRGISRITLSATQALAEVIVPKTAFAGGAAESTVAKFYDAIALDTFIQVLGLLVNSSSSSSSNAAGPGPSSGSGSGSGSGPRSGSGFGSEDEIYVASAIGKMVVSPTDFEKPQTWTVYATYSAVDHKTATGAVFVFSEDNRLGAFATGVSFVKIRAARLERVLKAANSGAAGVSAVPAENEMAPINTMNNSHGMVARRPVLDAGRPNQQTETPAADHVSSSSSSSSSSSNNNKGLSTVNYSSGGDGDTSRKTTAELKSILSAYTGVPAAELEDDQNLGDIGLDSLGSMELADEMESKLGLRVQPDELLLYSVGSLLKLLLPSLHPSGGESEGIVVSESAVEDHAAAASTRTTSDFAAADQLAMTPSSLGLEPDTARGLSANSQSQSQSGSWTRPASPLNSRFRLETAVYKTVDGLDILADLYIPAEVPPQPMIVALLIHGGGHLTLSRKAVRTAQIRFLLASGILPVSVDYRLCPQVNVIDGPVADVRDACGWLQCDLPGIMAAKGFAVDMSRYVVVGWSTGGTLAMTTAWSLTQARRLDLRPPSAILAFYCPVEYNPQVPTIMGHELDKRTMSLSEIRKLLPTGPTAGHAPNSLDTTKLGWVRRGDPRSELVRALVKEERGMSLLFNGLPPDGETLPYPDADRAAAFSPLCRVRGGDYRVPTYLVFGDRDEIASFDAGREFARALAGRGVRSGFLPVEGARHIFDLGLVPGSEGWDAGVGPGYEFLLEELEGLGGHQRGFA</sequence>
<organism evidence="10 11">
    <name type="scientific">Colletotrichum tanaceti</name>
    <dbReference type="NCBI Taxonomy" id="1306861"/>
    <lineage>
        <taxon>Eukaryota</taxon>
        <taxon>Fungi</taxon>
        <taxon>Dikarya</taxon>
        <taxon>Ascomycota</taxon>
        <taxon>Pezizomycotina</taxon>
        <taxon>Sordariomycetes</taxon>
        <taxon>Hypocreomycetidae</taxon>
        <taxon>Glomerellales</taxon>
        <taxon>Glomerellaceae</taxon>
        <taxon>Colletotrichum</taxon>
        <taxon>Colletotrichum destructivum species complex</taxon>
    </lineage>
</organism>
<dbReference type="InterPro" id="IPR014043">
    <property type="entry name" value="Acyl_transferase_dom"/>
</dbReference>
<protein>
    <submittedName>
        <fullName evidence="10">Conidial yellow pigment biosynthesis polyketide synthase</fullName>
    </submittedName>
</protein>
<dbReference type="PROSITE" id="PS52004">
    <property type="entry name" value="KS3_2"/>
    <property type="match status" value="1"/>
</dbReference>
<name>A0A4V6DHR2_9PEZI</name>
<feature type="active site" description="Proton donor; for dehydratase activity" evidence="5">
    <location>
        <position position="1653"/>
    </location>
</feature>
<feature type="region of interest" description="N-terminal hotdog fold" evidence="5">
    <location>
        <begin position="1431"/>
        <end position="1564"/>
    </location>
</feature>
<dbReference type="GO" id="GO:0004315">
    <property type="term" value="F:3-oxoacyl-[acyl-carrier-protein] synthase activity"/>
    <property type="evidence" value="ECO:0007669"/>
    <property type="project" value="InterPro"/>
</dbReference>
<keyword evidence="11" id="KW-1185">Reference proteome</keyword>
<feature type="compositionally biased region" description="Basic residues" evidence="6">
    <location>
        <begin position="491"/>
        <end position="500"/>
    </location>
</feature>
<feature type="region of interest" description="Disordered" evidence="6">
    <location>
        <begin position="62"/>
        <end position="83"/>
    </location>
</feature>
<dbReference type="Pfam" id="PF02801">
    <property type="entry name" value="Ketoacyl-synt_C"/>
    <property type="match status" value="1"/>
</dbReference>
<evidence type="ECO:0000256" key="5">
    <source>
        <dbReference type="PROSITE-ProRule" id="PRU01363"/>
    </source>
</evidence>
<dbReference type="GO" id="GO:0006633">
    <property type="term" value="P:fatty acid biosynthetic process"/>
    <property type="evidence" value="ECO:0007669"/>
    <property type="project" value="InterPro"/>
</dbReference>
<dbReference type="Gene3D" id="1.10.1200.10">
    <property type="entry name" value="ACP-like"/>
    <property type="match status" value="1"/>
</dbReference>
<dbReference type="SMART" id="SM00827">
    <property type="entry name" value="PKS_AT"/>
    <property type="match status" value="1"/>
</dbReference>
<feature type="domain" description="Carrier" evidence="7">
    <location>
        <begin position="1859"/>
        <end position="1933"/>
    </location>
</feature>
<dbReference type="PROSITE" id="PS52019">
    <property type="entry name" value="PKS_MFAS_DH"/>
    <property type="match status" value="1"/>
</dbReference>
<evidence type="ECO:0000259" key="8">
    <source>
        <dbReference type="PROSITE" id="PS52004"/>
    </source>
</evidence>
<dbReference type="InterPro" id="IPR042104">
    <property type="entry name" value="PKS_dehydratase_sf"/>
</dbReference>
<feature type="domain" description="PKS/mFAS DH" evidence="9">
    <location>
        <begin position="1431"/>
        <end position="1769"/>
    </location>
</feature>
<accession>A0A4V6DHR2</accession>
<keyword evidence="2" id="KW-0597">Phosphoprotein</keyword>
<dbReference type="EMBL" id="PJEX01000042">
    <property type="protein sequence ID" value="TKW57476.1"/>
    <property type="molecule type" value="Genomic_DNA"/>
</dbReference>
<dbReference type="GO" id="GO:0004312">
    <property type="term" value="F:fatty acid synthase activity"/>
    <property type="evidence" value="ECO:0007669"/>
    <property type="project" value="TreeGrafter"/>
</dbReference>
<dbReference type="PANTHER" id="PTHR43775">
    <property type="entry name" value="FATTY ACID SYNTHASE"/>
    <property type="match status" value="1"/>
</dbReference>
<dbReference type="Pfam" id="PF00109">
    <property type="entry name" value="ketoacyl-synt"/>
    <property type="match status" value="1"/>
</dbReference>
<dbReference type="Proteomes" id="UP000310108">
    <property type="component" value="Unassembled WGS sequence"/>
</dbReference>
<feature type="domain" description="Ketosynthase family 3 (KS3)" evidence="8">
    <location>
        <begin position="442"/>
        <end position="888"/>
    </location>
</feature>
<dbReference type="InterPro" id="IPR013094">
    <property type="entry name" value="AB_hydrolase_3"/>
</dbReference>
<dbReference type="Gene3D" id="3.40.366.10">
    <property type="entry name" value="Malonyl-Coenzyme A Acyl Carrier Protein, domain 2"/>
    <property type="match status" value="2"/>
</dbReference>
<dbReference type="Pfam" id="PF07859">
    <property type="entry name" value="Abhydrolase_3"/>
    <property type="match status" value="1"/>
</dbReference>
<keyword evidence="3" id="KW-0808">Transferase</keyword>
<dbReference type="InterPro" id="IPR014030">
    <property type="entry name" value="Ketoacyl_synth_N"/>
</dbReference>
<feature type="region of interest" description="Disordered" evidence="6">
    <location>
        <begin position="483"/>
        <end position="520"/>
    </location>
</feature>
<feature type="compositionally biased region" description="Polar residues" evidence="6">
    <location>
        <begin position="1842"/>
        <end position="1851"/>
    </location>
</feature>
<evidence type="ECO:0000259" key="9">
    <source>
        <dbReference type="PROSITE" id="PS52019"/>
    </source>
</evidence>
<dbReference type="InterPro" id="IPR018201">
    <property type="entry name" value="Ketoacyl_synth_AS"/>
</dbReference>
<feature type="compositionally biased region" description="Gly residues" evidence="6">
    <location>
        <begin position="1678"/>
        <end position="1696"/>
    </location>
</feature>
<feature type="compositionally biased region" description="Polar residues" evidence="6">
    <location>
        <begin position="1432"/>
        <end position="1447"/>
    </location>
</feature>
<dbReference type="InterPro" id="IPR016035">
    <property type="entry name" value="Acyl_Trfase/lysoPLipase"/>
</dbReference>
<dbReference type="CDD" id="cd00833">
    <property type="entry name" value="PKS"/>
    <property type="match status" value="1"/>
</dbReference>
<dbReference type="Gene3D" id="3.10.129.110">
    <property type="entry name" value="Polyketide synthase dehydratase"/>
    <property type="match status" value="1"/>
</dbReference>
<comment type="caution">
    <text evidence="10">The sequence shown here is derived from an EMBL/GenBank/DDBJ whole genome shotgun (WGS) entry which is preliminary data.</text>
</comment>
<dbReference type="SUPFAM" id="SSF53474">
    <property type="entry name" value="alpha/beta-Hydrolases"/>
    <property type="match status" value="1"/>
</dbReference>
<feature type="compositionally biased region" description="Low complexity" evidence="6">
    <location>
        <begin position="1524"/>
        <end position="1537"/>
    </location>
</feature>
<dbReference type="Pfam" id="PF16073">
    <property type="entry name" value="SAT"/>
    <property type="match status" value="1"/>
</dbReference>
<dbReference type="SMART" id="SM00823">
    <property type="entry name" value="PKS_PP"/>
    <property type="match status" value="1"/>
</dbReference>
<dbReference type="InterPro" id="IPR014031">
    <property type="entry name" value="Ketoacyl_synth_C"/>
</dbReference>
<feature type="compositionally biased region" description="Low complexity" evidence="6">
    <location>
        <begin position="1828"/>
        <end position="1841"/>
    </location>
</feature>
<dbReference type="Gene3D" id="3.40.50.1820">
    <property type="entry name" value="alpha/beta hydrolase"/>
    <property type="match status" value="1"/>
</dbReference>
<dbReference type="SUPFAM" id="SSF52151">
    <property type="entry name" value="FabD/lysophospholipase-like"/>
    <property type="match status" value="1"/>
</dbReference>
<keyword evidence="4" id="KW-0511">Multifunctional enzyme</keyword>
<dbReference type="OrthoDB" id="329835at2759"/>
<dbReference type="InterPro" id="IPR001227">
    <property type="entry name" value="Ac_transferase_dom_sf"/>
</dbReference>
<dbReference type="InterPro" id="IPR020806">
    <property type="entry name" value="PKS_PP-bd"/>
</dbReference>
<dbReference type="GO" id="GO:0016787">
    <property type="term" value="F:hydrolase activity"/>
    <property type="evidence" value="ECO:0007669"/>
    <property type="project" value="InterPro"/>
</dbReference>
<feature type="region of interest" description="C-terminal hotdog fold" evidence="5">
    <location>
        <begin position="1587"/>
        <end position="1769"/>
    </location>
</feature>